<dbReference type="PANTHER" id="PTHR43706:SF50">
    <property type="entry name" value="NADH DEHYDROGENASE (UBIQUINONE)-RELATED"/>
    <property type="match status" value="1"/>
</dbReference>
<dbReference type="PANTHER" id="PTHR43706">
    <property type="entry name" value="NADH DEHYDROGENASE"/>
    <property type="match status" value="1"/>
</dbReference>
<evidence type="ECO:0000256" key="2">
    <source>
        <dbReference type="ARBA" id="ARBA00005272"/>
    </source>
</evidence>
<dbReference type="InterPro" id="IPR002048">
    <property type="entry name" value="EF_hand_dom"/>
</dbReference>
<evidence type="ECO:0000256" key="1">
    <source>
        <dbReference type="ARBA" id="ARBA00004137"/>
    </source>
</evidence>
<dbReference type="InterPro" id="IPR011992">
    <property type="entry name" value="EF-hand-dom_pair"/>
</dbReference>
<protein>
    <submittedName>
        <fullName evidence="8">NADH dehydrogenase type II</fullName>
    </submittedName>
</protein>
<dbReference type="InterPro" id="IPR023753">
    <property type="entry name" value="FAD/NAD-binding_dom"/>
</dbReference>
<dbReference type="InterPro" id="IPR054585">
    <property type="entry name" value="NDH2-like_C"/>
</dbReference>
<dbReference type="eggNOG" id="KOG2495">
    <property type="taxonomic scope" value="Eukaryota"/>
</dbReference>
<dbReference type="EMBL" id="AP006499">
    <property type="protein sequence ID" value="BAM82266.1"/>
    <property type="molecule type" value="Genomic_DNA"/>
</dbReference>
<evidence type="ECO:0000313" key="8">
    <source>
        <dbReference type="EMBL" id="BAM82266.1"/>
    </source>
</evidence>
<dbReference type="Gramene" id="CMQ432CT">
    <property type="protein sequence ID" value="CMQ432CT"/>
    <property type="gene ID" value="CMQ432C"/>
</dbReference>
<dbReference type="InterPro" id="IPR036188">
    <property type="entry name" value="FAD/NAD-bd_sf"/>
</dbReference>
<dbReference type="Proteomes" id="UP000007014">
    <property type="component" value="Chromosome 17"/>
</dbReference>
<dbReference type="GO" id="GO:0003954">
    <property type="term" value="F:NADH dehydrogenase activity"/>
    <property type="evidence" value="ECO:0007669"/>
    <property type="project" value="InterPro"/>
</dbReference>
<comment type="similarity">
    <text evidence="2">Belongs to the NADH dehydrogenase family.</text>
</comment>
<comment type="subcellular location">
    <subcellularLocation>
        <location evidence="1">Mitochondrion inner membrane</location>
        <topology evidence="1">Peripheral membrane protein</topology>
        <orientation evidence="1">Intermembrane side</orientation>
    </subcellularLocation>
</comment>
<dbReference type="InterPro" id="IPR045024">
    <property type="entry name" value="NDH-2"/>
</dbReference>
<dbReference type="PROSITE" id="PS50222">
    <property type="entry name" value="EF_HAND_2"/>
    <property type="match status" value="1"/>
</dbReference>
<proteinExistence type="inferred from homology"/>
<keyword evidence="9" id="KW-1185">Reference proteome</keyword>
<evidence type="ECO:0000256" key="3">
    <source>
        <dbReference type="ARBA" id="ARBA00022630"/>
    </source>
</evidence>
<dbReference type="KEGG" id="cme:CYME_CMQ432C"/>
<feature type="domain" description="EF-hand" evidence="7">
    <location>
        <begin position="387"/>
        <end position="422"/>
    </location>
</feature>
<dbReference type="SUPFAM" id="SSF47473">
    <property type="entry name" value="EF-hand"/>
    <property type="match status" value="1"/>
</dbReference>
<reference evidence="8 9" key="1">
    <citation type="journal article" date="2004" name="Nature">
        <title>Genome sequence of the ultrasmall unicellular red alga Cyanidioschyzon merolae 10D.</title>
        <authorList>
            <person name="Matsuzaki M."/>
            <person name="Misumi O."/>
            <person name="Shin-i T."/>
            <person name="Maruyama S."/>
            <person name="Takahara M."/>
            <person name="Miyagishima S."/>
            <person name="Mori T."/>
            <person name="Nishida K."/>
            <person name="Yagisawa F."/>
            <person name="Nishida K."/>
            <person name="Yoshida Y."/>
            <person name="Nishimura Y."/>
            <person name="Nakao S."/>
            <person name="Kobayashi T."/>
            <person name="Momoyama Y."/>
            <person name="Higashiyama T."/>
            <person name="Minoda A."/>
            <person name="Sano M."/>
            <person name="Nomoto H."/>
            <person name="Oishi K."/>
            <person name="Hayashi H."/>
            <person name="Ohta F."/>
            <person name="Nishizaka S."/>
            <person name="Haga S."/>
            <person name="Miura S."/>
            <person name="Morishita T."/>
            <person name="Kabeya Y."/>
            <person name="Terasawa K."/>
            <person name="Suzuki Y."/>
            <person name="Ishii Y."/>
            <person name="Asakawa S."/>
            <person name="Takano H."/>
            <person name="Ohta N."/>
            <person name="Kuroiwa H."/>
            <person name="Tanaka K."/>
            <person name="Shimizu N."/>
            <person name="Sugano S."/>
            <person name="Sato N."/>
            <person name="Nozaki H."/>
            <person name="Ogasawara N."/>
            <person name="Kohara Y."/>
            <person name="Kuroiwa T."/>
        </authorList>
    </citation>
    <scope>NUCLEOTIDE SEQUENCE [LARGE SCALE GENOMIC DNA]</scope>
    <source>
        <strain evidence="8 9">10D</strain>
    </source>
</reference>
<dbReference type="GeneID" id="16996496"/>
<gene>
    <name evidence="8" type="ORF">CYME_CMQ432C</name>
</gene>
<sequence>MLHAVRLGLYTIGAGTALWLGYRSVQVLNPPQPAGPPSLRPSARPRLVVCGTGWASHALLRSLDPRLCDVVLISDRNHFVYTPLLPSASVGSVELRSIVVPARELLARLQRRWWHWPQLLTESGQAVPATEWSFINARVEDVDPLTKQVHCSAVHGGARFSVPYDVAVLAVGSGTNDGGFPAVRSCCHALRSAEDARAIRSALNDALEGAAEPSTSAEERHRLLQFVVVGAGPSGCEIAAELHDFLHEDARRLFPRSLLDDVCVTIVQSGATVLNGFEKRIAEYATEKFRRDGIQLLLNHRVVEVTSDALTVMDKFSQEAQTLAFGVCIWTAGLAMHPLIRRVAERLGAQAQSNRYALVVNHHLGVVGDPHRALYAAGDCSTLQSAATQSHLDKLFQLADIDGDGRIHVYEFLRFIRIVRDEYPQLAEFVSMIEPDFHEGQSSINREQFQKWLVKVDEHSTALPPTAQVAFQQGRYLGRLLNERFRCWPAGFDELEAGLYPPFEWRNLGAAAYLGNSVSVLQFPFMDPLYGNVAFWLWYGYSLLHLFSWRSRFLVMIDFVKTRVLGRDISKF</sequence>
<reference evidence="8 9" key="2">
    <citation type="journal article" date="2007" name="BMC Biol.">
        <title>A 100%-complete sequence reveals unusually simple genomic features in the hot-spring red alga Cyanidioschyzon merolae.</title>
        <authorList>
            <person name="Nozaki H."/>
            <person name="Takano H."/>
            <person name="Misumi O."/>
            <person name="Terasawa K."/>
            <person name="Matsuzaki M."/>
            <person name="Maruyama S."/>
            <person name="Nishida K."/>
            <person name="Yagisawa F."/>
            <person name="Yoshida Y."/>
            <person name="Fujiwara T."/>
            <person name="Takio S."/>
            <person name="Tamura K."/>
            <person name="Chung S.J."/>
            <person name="Nakamura S."/>
            <person name="Kuroiwa H."/>
            <person name="Tanaka K."/>
            <person name="Sato N."/>
            <person name="Kuroiwa T."/>
        </authorList>
    </citation>
    <scope>NUCLEOTIDE SEQUENCE [LARGE SCALE GENOMIC DNA]</scope>
    <source>
        <strain evidence="8 9">10D</strain>
    </source>
</reference>
<dbReference type="OrthoDB" id="3244603at2759"/>
<keyword evidence="6" id="KW-0520">NAD</keyword>
<evidence type="ECO:0000256" key="5">
    <source>
        <dbReference type="ARBA" id="ARBA00023002"/>
    </source>
</evidence>
<organism evidence="8 9">
    <name type="scientific">Cyanidioschyzon merolae (strain NIES-3377 / 10D)</name>
    <name type="common">Unicellular red alga</name>
    <dbReference type="NCBI Taxonomy" id="280699"/>
    <lineage>
        <taxon>Eukaryota</taxon>
        <taxon>Rhodophyta</taxon>
        <taxon>Bangiophyceae</taxon>
        <taxon>Cyanidiales</taxon>
        <taxon>Cyanidiaceae</taxon>
        <taxon>Cyanidioschyzon</taxon>
    </lineage>
</organism>
<evidence type="ECO:0000256" key="4">
    <source>
        <dbReference type="ARBA" id="ARBA00022827"/>
    </source>
</evidence>
<dbReference type="AlphaFoldDB" id="M1UW08"/>
<name>M1UW08_CYAM1</name>
<keyword evidence="4" id="KW-0274">FAD</keyword>
<evidence type="ECO:0000313" key="9">
    <source>
        <dbReference type="Proteomes" id="UP000007014"/>
    </source>
</evidence>
<dbReference type="GO" id="GO:0005509">
    <property type="term" value="F:calcium ion binding"/>
    <property type="evidence" value="ECO:0007669"/>
    <property type="project" value="InterPro"/>
</dbReference>
<dbReference type="Pfam" id="PF22366">
    <property type="entry name" value="NDH2_C"/>
    <property type="match status" value="1"/>
</dbReference>
<accession>M1UW08</accession>
<dbReference type="STRING" id="280699.M1UW08"/>
<dbReference type="Pfam" id="PF07992">
    <property type="entry name" value="Pyr_redox_2"/>
    <property type="match status" value="1"/>
</dbReference>
<dbReference type="OMA" id="HVDVLTN"/>
<dbReference type="RefSeq" id="XP_005538302.1">
    <property type="nucleotide sequence ID" value="XM_005538245.1"/>
</dbReference>
<dbReference type="Gene3D" id="3.50.50.100">
    <property type="match status" value="2"/>
</dbReference>
<keyword evidence="3" id="KW-0285">Flavoprotein</keyword>
<evidence type="ECO:0000256" key="6">
    <source>
        <dbReference type="ARBA" id="ARBA00023027"/>
    </source>
</evidence>
<dbReference type="GO" id="GO:0005743">
    <property type="term" value="C:mitochondrial inner membrane"/>
    <property type="evidence" value="ECO:0007669"/>
    <property type="project" value="UniProtKB-SubCell"/>
</dbReference>
<dbReference type="SMART" id="SM00054">
    <property type="entry name" value="EFh"/>
    <property type="match status" value="1"/>
</dbReference>
<evidence type="ECO:0000259" key="7">
    <source>
        <dbReference type="PROSITE" id="PS50222"/>
    </source>
</evidence>
<dbReference type="SUPFAM" id="SSF51905">
    <property type="entry name" value="FAD/NAD(P)-binding domain"/>
    <property type="match status" value="2"/>
</dbReference>
<keyword evidence="5" id="KW-0560">Oxidoreductase</keyword>
<dbReference type="HOGENOM" id="CLU_021377_1_0_1"/>